<name>Q29QF5_DROME</name>
<sequence>MEKCVGQFFAVVHDGVAVEAKRKSLQKDGHNVDDYAESGRLISEQYHVDHNYAQDRSAYDELGKYRARDDWLNGITKTAWETVGWVFNIENLN</sequence>
<dbReference type="EMBL" id="BT024435">
    <property type="protein sequence ID" value="ABC86497.1"/>
    <property type="molecule type" value="mRNA"/>
</dbReference>
<reference evidence="1" key="1">
    <citation type="submission" date="2006-01" db="EMBL/GenBank/DDBJ databases">
        <authorList>
            <person name="Stapleton M."/>
            <person name="Carlson J."/>
            <person name="Chavez C."/>
            <person name="Frise E."/>
            <person name="George R."/>
            <person name="Pacleb J."/>
            <person name="Park S."/>
            <person name="Wan K."/>
            <person name="Yu C."/>
            <person name="Celniker S."/>
        </authorList>
    </citation>
    <scope>NUCLEOTIDE SEQUENCE</scope>
</reference>
<evidence type="ECO:0000313" key="1">
    <source>
        <dbReference type="EMBL" id="ABC86497.1"/>
    </source>
</evidence>
<proteinExistence type="evidence at transcript level"/>
<dbReference type="AlphaFoldDB" id="Q29QF5"/>
<protein>
    <submittedName>
        <fullName evidence="1">IP02132p</fullName>
    </submittedName>
</protein>
<accession>Q29QF5</accession>
<organism evidence="1">
    <name type="scientific">Drosophila melanogaster</name>
    <name type="common">Fruit fly</name>
    <dbReference type="NCBI Taxonomy" id="7227"/>
    <lineage>
        <taxon>Eukaryota</taxon>
        <taxon>Metazoa</taxon>
        <taxon>Ecdysozoa</taxon>
        <taxon>Arthropoda</taxon>
        <taxon>Hexapoda</taxon>
        <taxon>Insecta</taxon>
        <taxon>Pterygota</taxon>
        <taxon>Neoptera</taxon>
        <taxon>Endopterygota</taxon>
        <taxon>Diptera</taxon>
        <taxon>Brachycera</taxon>
        <taxon>Muscomorpha</taxon>
        <taxon>Ephydroidea</taxon>
        <taxon>Drosophilidae</taxon>
        <taxon>Drosophila</taxon>
        <taxon>Sophophora</taxon>
    </lineage>
</organism>